<gene>
    <name evidence="1" type="ORF">HZA66_19330</name>
</gene>
<proteinExistence type="predicted"/>
<organism evidence="1 2">
    <name type="scientific">Rhodopseudomonas palustris</name>
    <dbReference type="NCBI Taxonomy" id="1076"/>
    <lineage>
        <taxon>Bacteria</taxon>
        <taxon>Pseudomonadati</taxon>
        <taxon>Pseudomonadota</taxon>
        <taxon>Alphaproteobacteria</taxon>
        <taxon>Hyphomicrobiales</taxon>
        <taxon>Nitrobacteraceae</taxon>
        <taxon>Rhodopseudomonas</taxon>
    </lineage>
</organism>
<reference evidence="1" key="1">
    <citation type="submission" date="2020-07" db="EMBL/GenBank/DDBJ databases">
        <title>Huge and variable diversity of episymbiotic CPR bacteria and DPANN archaea in groundwater ecosystems.</title>
        <authorList>
            <person name="He C.Y."/>
            <person name="Keren R."/>
            <person name="Whittaker M."/>
            <person name="Farag I.F."/>
            <person name="Doudna J."/>
            <person name="Cate J.H.D."/>
            <person name="Banfield J.F."/>
        </authorList>
    </citation>
    <scope>NUCLEOTIDE SEQUENCE</scope>
    <source>
        <strain evidence="1">NC_groundwater_1818_Pr3_B-0.1um_66_35</strain>
    </source>
</reference>
<sequence length="73" mass="7881">MMRFVPKDRLQLEAALDLLPDDMLVEVHPSVGISAETVAALRLIDPIPANIVVGIPKQRAPESVVKVDKIAGL</sequence>
<evidence type="ECO:0000313" key="2">
    <source>
        <dbReference type="Proteomes" id="UP000782519"/>
    </source>
</evidence>
<dbReference type="AlphaFoldDB" id="A0A933S0Q0"/>
<accession>A0A933S0Q0</accession>
<comment type="caution">
    <text evidence="1">The sequence shown here is derived from an EMBL/GenBank/DDBJ whole genome shotgun (WGS) entry which is preliminary data.</text>
</comment>
<dbReference type="Proteomes" id="UP000782519">
    <property type="component" value="Unassembled WGS sequence"/>
</dbReference>
<dbReference type="EMBL" id="JACRJB010000053">
    <property type="protein sequence ID" value="MBI5131595.1"/>
    <property type="molecule type" value="Genomic_DNA"/>
</dbReference>
<protein>
    <submittedName>
        <fullName evidence="1">Uncharacterized protein</fullName>
    </submittedName>
</protein>
<name>A0A933S0Q0_RHOPL</name>
<evidence type="ECO:0000313" key="1">
    <source>
        <dbReference type="EMBL" id="MBI5131595.1"/>
    </source>
</evidence>